<keyword evidence="2 5" id="KW-0812">Transmembrane</keyword>
<dbReference type="FunCoup" id="M0MG80">
    <property type="interactions" value="1"/>
</dbReference>
<feature type="transmembrane region" description="Helical" evidence="5">
    <location>
        <begin position="184"/>
        <end position="202"/>
    </location>
</feature>
<feature type="transmembrane region" description="Helical" evidence="5">
    <location>
        <begin position="125"/>
        <end position="146"/>
    </location>
</feature>
<comment type="subcellular location">
    <subcellularLocation>
        <location evidence="5">Cell membrane</location>
        <topology evidence="5">Multi-pass membrane protein</topology>
    </subcellularLocation>
    <subcellularLocation>
        <location evidence="1">Membrane</location>
        <topology evidence="1">Multi-pass membrane protein</topology>
    </subcellularLocation>
</comment>
<reference evidence="6 7" key="1">
    <citation type="journal article" date="2014" name="PLoS Genet.">
        <title>Phylogenetically driven sequencing of extremely halophilic archaea reveals strategies for static and dynamic osmo-response.</title>
        <authorList>
            <person name="Becker E.A."/>
            <person name="Seitzer P.M."/>
            <person name="Tritt A."/>
            <person name="Larsen D."/>
            <person name="Krusor M."/>
            <person name="Yao A.I."/>
            <person name="Wu D."/>
            <person name="Madern D."/>
            <person name="Eisen J.A."/>
            <person name="Darling A.E."/>
            <person name="Facciotti M.T."/>
        </authorList>
    </citation>
    <scope>NUCLEOTIDE SEQUENCE [LARGE SCALE GENOMIC DNA]</scope>
    <source>
        <strain evidence="6 7">DSM 5350</strain>
    </source>
</reference>
<accession>M0MG80</accession>
<feature type="transmembrane region" description="Helical" evidence="5">
    <location>
        <begin position="258"/>
        <end position="281"/>
    </location>
</feature>
<keyword evidence="5" id="KW-1003">Cell membrane</keyword>
<dbReference type="InParanoid" id="M0MG80"/>
<feature type="transmembrane region" description="Helical" evidence="5">
    <location>
        <begin position="288"/>
        <end position="309"/>
    </location>
</feature>
<evidence type="ECO:0000256" key="3">
    <source>
        <dbReference type="ARBA" id="ARBA00022989"/>
    </source>
</evidence>
<dbReference type="PATRIC" id="fig|1227455.4.peg.2622"/>
<gene>
    <name evidence="6" type="ORF">C449_12807</name>
</gene>
<sequence>MTTARAELTAHDPIEPVFEVGAQRQLERELAHTSVRTASRKSVAPSITPFMIRGSRLSLREEDERPYQRSNPGGDEMIDLALSFGVAAALVGIAFVSGIGITTIGPGGIFLTIALYALTPVGSDVIAGTVQVAFIATGLLGTVAYVRSGELSGENWRLTGLLCGGSVGGALFGAWLNGFVSRELFGLLLGTLAGTAGLLIIYRERRDLGTMRSIDPETVRGSIGYAVLGFVLGAFSGLLGVGGPVIAVPALVVLGVPMLFAVAVAQAQAVVIATFAALGYLVQGAVSLGLVALVGVPLLAGVAVGWRVAHLIDPDRLKVALGGVLLVVAPYLAL</sequence>
<dbReference type="InterPro" id="IPR002781">
    <property type="entry name" value="TM_pro_TauE-like"/>
</dbReference>
<evidence type="ECO:0000256" key="4">
    <source>
        <dbReference type="ARBA" id="ARBA00023136"/>
    </source>
</evidence>
<dbReference type="PANTHER" id="PTHR43701:SF2">
    <property type="entry name" value="MEMBRANE TRANSPORTER PROTEIN YJNA-RELATED"/>
    <property type="match status" value="1"/>
</dbReference>
<evidence type="ECO:0000256" key="1">
    <source>
        <dbReference type="ARBA" id="ARBA00004141"/>
    </source>
</evidence>
<feature type="transmembrane region" description="Helical" evidence="5">
    <location>
        <begin position="223"/>
        <end position="252"/>
    </location>
</feature>
<dbReference type="InterPro" id="IPR051598">
    <property type="entry name" value="TSUP/Inactive_protease-like"/>
</dbReference>
<dbReference type="Pfam" id="PF01925">
    <property type="entry name" value="TauE"/>
    <property type="match status" value="1"/>
</dbReference>
<evidence type="ECO:0000256" key="5">
    <source>
        <dbReference type="RuleBase" id="RU363041"/>
    </source>
</evidence>
<evidence type="ECO:0000313" key="7">
    <source>
        <dbReference type="Proteomes" id="UP000011669"/>
    </source>
</evidence>
<dbReference type="AlphaFoldDB" id="M0MG80"/>
<dbReference type="STRING" id="1227455.C449_12807"/>
<keyword evidence="7" id="KW-1185">Reference proteome</keyword>
<dbReference type="EMBL" id="AOMD01000028">
    <property type="protein sequence ID" value="EMA43699.1"/>
    <property type="molecule type" value="Genomic_DNA"/>
</dbReference>
<keyword evidence="4 5" id="KW-0472">Membrane</keyword>
<keyword evidence="3 5" id="KW-1133">Transmembrane helix</keyword>
<name>M0MG80_9EURY</name>
<organism evidence="6 7">
    <name type="scientific">Halococcus saccharolyticus DSM 5350</name>
    <dbReference type="NCBI Taxonomy" id="1227455"/>
    <lineage>
        <taxon>Archaea</taxon>
        <taxon>Methanobacteriati</taxon>
        <taxon>Methanobacteriota</taxon>
        <taxon>Stenosarchaea group</taxon>
        <taxon>Halobacteria</taxon>
        <taxon>Halobacteriales</taxon>
        <taxon>Halococcaceae</taxon>
        <taxon>Halococcus</taxon>
    </lineage>
</organism>
<dbReference type="GO" id="GO:0005886">
    <property type="term" value="C:plasma membrane"/>
    <property type="evidence" value="ECO:0007669"/>
    <property type="project" value="UniProtKB-SubCell"/>
</dbReference>
<evidence type="ECO:0000313" key="6">
    <source>
        <dbReference type="EMBL" id="EMA43699.1"/>
    </source>
</evidence>
<proteinExistence type="inferred from homology"/>
<dbReference type="PANTHER" id="PTHR43701">
    <property type="entry name" value="MEMBRANE TRANSPORTER PROTEIN MJ0441-RELATED"/>
    <property type="match status" value="1"/>
</dbReference>
<feature type="transmembrane region" description="Helical" evidence="5">
    <location>
        <begin position="158"/>
        <end position="178"/>
    </location>
</feature>
<dbReference type="Proteomes" id="UP000011669">
    <property type="component" value="Unassembled WGS sequence"/>
</dbReference>
<protein>
    <recommendedName>
        <fullName evidence="5">Probable membrane transporter protein</fullName>
    </recommendedName>
</protein>
<feature type="transmembrane region" description="Helical" evidence="5">
    <location>
        <begin position="86"/>
        <end position="119"/>
    </location>
</feature>
<comment type="similarity">
    <text evidence="5">Belongs to the 4-toluene sulfonate uptake permease (TSUP) (TC 2.A.102) family.</text>
</comment>
<comment type="caution">
    <text evidence="6">The sequence shown here is derived from an EMBL/GenBank/DDBJ whole genome shotgun (WGS) entry which is preliminary data.</text>
</comment>
<evidence type="ECO:0000256" key="2">
    <source>
        <dbReference type="ARBA" id="ARBA00022692"/>
    </source>
</evidence>